<keyword evidence="2" id="KW-0675">Receptor</keyword>
<dbReference type="OrthoDB" id="546826at2759"/>
<keyword evidence="2" id="KW-0418">Kinase</keyword>
<dbReference type="GO" id="GO:0005886">
    <property type="term" value="C:plasma membrane"/>
    <property type="evidence" value="ECO:0007669"/>
    <property type="project" value="TreeGrafter"/>
</dbReference>
<sequence>MSLEGQTEADKLRVLALVRNKELEFVNSAVFLGITLDNRLQLGPHIQHPSVEERRQMHAEMELMKNVGHHPNVVSLVGCCTGGRPMLLVEFCNRGDLLNYLRRSWAGIIRWLPISRTVVLPSLTAFFHLSSHSAALQRLAASSSRLSRPVVTMRMLAAVGYPVVCEEAHCVTPYQRPSSYLRALPLCTVRSSSRILGSAVLLLVEAWLSGHYGICIVAVHGEEGT</sequence>
<name>A0A4C1UMQ2_EUMVA</name>
<keyword evidence="2" id="KW-0808">Transferase</keyword>
<dbReference type="GO" id="GO:0004714">
    <property type="term" value="F:transmembrane receptor protein tyrosine kinase activity"/>
    <property type="evidence" value="ECO:0007669"/>
    <property type="project" value="TreeGrafter"/>
</dbReference>
<dbReference type="Pfam" id="PF07714">
    <property type="entry name" value="PK_Tyr_Ser-Thr"/>
    <property type="match status" value="1"/>
</dbReference>
<dbReference type="InterPro" id="IPR050122">
    <property type="entry name" value="RTK"/>
</dbReference>
<keyword evidence="3" id="KW-1185">Reference proteome</keyword>
<dbReference type="Proteomes" id="UP000299102">
    <property type="component" value="Unassembled WGS sequence"/>
</dbReference>
<proteinExistence type="predicted"/>
<accession>A0A4C1UMQ2</accession>
<dbReference type="SUPFAM" id="SSF56112">
    <property type="entry name" value="Protein kinase-like (PK-like)"/>
    <property type="match status" value="1"/>
</dbReference>
<dbReference type="InterPro" id="IPR011009">
    <property type="entry name" value="Kinase-like_dom_sf"/>
</dbReference>
<dbReference type="PANTHER" id="PTHR24416:SF620">
    <property type="entry name" value="TYROSINE-PROTEIN KINASE RECEPTOR TORSO"/>
    <property type="match status" value="1"/>
</dbReference>
<dbReference type="GO" id="GO:0043235">
    <property type="term" value="C:receptor complex"/>
    <property type="evidence" value="ECO:0007669"/>
    <property type="project" value="TreeGrafter"/>
</dbReference>
<dbReference type="PANTHER" id="PTHR24416">
    <property type="entry name" value="TYROSINE-PROTEIN KINASE RECEPTOR"/>
    <property type="match status" value="1"/>
</dbReference>
<evidence type="ECO:0000313" key="2">
    <source>
        <dbReference type="EMBL" id="GBP27272.1"/>
    </source>
</evidence>
<dbReference type="EMBL" id="BGZK01000191">
    <property type="protein sequence ID" value="GBP27272.1"/>
    <property type="molecule type" value="Genomic_DNA"/>
</dbReference>
<dbReference type="GO" id="GO:0007169">
    <property type="term" value="P:cell surface receptor protein tyrosine kinase signaling pathway"/>
    <property type="evidence" value="ECO:0007669"/>
    <property type="project" value="TreeGrafter"/>
</dbReference>
<protein>
    <submittedName>
        <fullName evidence="2">Tyrosine-protein kinase receptor torso</fullName>
    </submittedName>
</protein>
<comment type="caution">
    <text evidence="2">The sequence shown here is derived from an EMBL/GenBank/DDBJ whole genome shotgun (WGS) entry which is preliminary data.</text>
</comment>
<feature type="domain" description="Serine-threonine/tyrosine-protein kinase catalytic" evidence="1">
    <location>
        <begin position="51"/>
        <end position="120"/>
    </location>
</feature>
<dbReference type="STRING" id="151549.A0A4C1UMQ2"/>
<reference evidence="2 3" key="1">
    <citation type="journal article" date="2019" name="Commun. Biol.">
        <title>The bagworm genome reveals a unique fibroin gene that provides high tensile strength.</title>
        <authorList>
            <person name="Kono N."/>
            <person name="Nakamura H."/>
            <person name="Ohtoshi R."/>
            <person name="Tomita M."/>
            <person name="Numata K."/>
            <person name="Arakawa K."/>
        </authorList>
    </citation>
    <scope>NUCLEOTIDE SEQUENCE [LARGE SCALE GENOMIC DNA]</scope>
</reference>
<evidence type="ECO:0000313" key="3">
    <source>
        <dbReference type="Proteomes" id="UP000299102"/>
    </source>
</evidence>
<gene>
    <name evidence="2" type="primary">tor</name>
    <name evidence="2" type="ORF">EVAR_77286_1</name>
</gene>
<dbReference type="InterPro" id="IPR001245">
    <property type="entry name" value="Ser-Thr/Tyr_kinase_cat_dom"/>
</dbReference>
<dbReference type="AlphaFoldDB" id="A0A4C1UMQ2"/>
<dbReference type="Gene3D" id="3.30.200.20">
    <property type="entry name" value="Phosphorylase Kinase, domain 1"/>
    <property type="match status" value="1"/>
</dbReference>
<evidence type="ECO:0000259" key="1">
    <source>
        <dbReference type="Pfam" id="PF07714"/>
    </source>
</evidence>
<organism evidence="2 3">
    <name type="scientific">Eumeta variegata</name>
    <name type="common">Bagworm moth</name>
    <name type="synonym">Eumeta japonica</name>
    <dbReference type="NCBI Taxonomy" id="151549"/>
    <lineage>
        <taxon>Eukaryota</taxon>
        <taxon>Metazoa</taxon>
        <taxon>Ecdysozoa</taxon>
        <taxon>Arthropoda</taxon>
        <taxon>Hexapoda</taxon>
        <taxon>Insecta</taxon>
        <taxon>Pterygota</taxon>
        <taxon>Neoptera</taxon>
        <taxon>Endopterygota</taxon>
        <taxon>Lepidoptera</taxon>
        <taxon>Glossata</taxon>
        <taxon>Ditrysia</taxon>
        <taxon>Tineoidea</taxon>
        <taxon>Psychidae</taxon>
        <taxon>Oiketicinae</taxon>
        <taxon>Eumeta</taxon>
    </lineage>
</organism>